<proteinExistence type="predicted"/>
<dbReference type="EMBL" id="GL883139">
    <property type="protein sequence ID" value="EGG01303.1"/>
    <property type="molecule type" value="Genomic_DNA"/>
</dbReference>
<dbReference type="HOGENOM" id="CLU_2549174_0_0_1"/>
<feature type="non-terminal residue" evidence="5">
    <location>
        <position position="1"/>
    </location>
</feature>
<evidence type="ECO:0000313" key="5">
    <source>
        <dbReference type="EMBL" id="EGG01303.1"/>
    </source>
</evidence>
<dbReference type="SMART" id="SM00534">
    <property type="entry name" value="MUTSac"/>
    <property type="match status" value="1"/>
</dbReference>
<evidence type="ECO:0000256" key="3">
    <source>
        <dbReference type="ARBA" id="ARBA00023125"/>
    </source>
</evidence>
<accession>F4S265</accession>
<dbReference type="eggNOG" id="KOG0219">
    <property type="taxonomic scope" value="Eukaryota"/>
</dbReference>
<evidence type="ECO:0000256" key="1">
    <source>
        <dbReference type="ARBA" id="ARBA00022741"/>
    </source>
</evidence>
<sequence>KIEVVALMAQLGCYVPFSEASLTIFDSVFARVDVGDSQTEGISTVMAEMFKTAVILKLATKNLLTIIDEFDRGPLTYDGFVLA</sequence>
<keyword evidence="3" id="KW-0238">DNA-binding</keyword>
<dbReference type="InParanoid" id="F4S265"/>
<dbReference type="PANTHER" id="PTHR11361:SF35">
    <property type="entry name" value="DNA MISMATCH REPAIR PROTEIN MSH2"/>
    <property type="match status" value="1"/>
</dbReference>
<dbReference type="Pfam" id="PF00488">
    <property type="entry name" value="MutS_V"/>
    <property type="match status" value="1"/>
</dbReference>
<keyword evidence="1" id="KW-0547">Nucleotide-binding</keyword>
<dbReference type="GO" id="GO:0006298">
    <property type="term" value="P:mismatch repair"/>
    <property type="evidence" value="ECO:0007669"/>
    <property type="project" value="InterPro"/>
</dbReference>
<dbReference type="STRING" id="747676.F4S265"/>
<dbReference type="RefSeq" id="XP_007415404.1">
    <property type="nucleotide sequence ID" value="XM_007415342.1"/>
</dbReference>
<keyword evidence="6" id="KW-1185">Reference proteome</keyword>
<dbReference type="GO" id="GO:0030983">
    <property type="term" value="F:mismatched DNA binding"/>
    <property type="evidence" value="ECO:0007669"/>
    <property type="project" value="InterPro"/>
</dbReference>
<dbReference type="GO" id="GO:0006312">
    <property type="term" value="P:mitotic recombination"/>
    <property type="evidence" value="ECO:0007669"/>
    <property type="project" value="TreeGrafter"/>
</dbReference>
<dbReference type="Proteomes" id="UP000001072">
    <property type="component" value="Unassembled WGS sequence"/>
</dbReference>
<dbReference type="InterPro" id="IPR000432">
    <property type="entry name" value="DNA_mismatch_repair_MutS_C"/>
</dbReference>
<evidence type="ECO:0000313" key="6">
    <source>
        <dbReference type="Proteomes" id="UP000001072"/>
    </source>
</evidence>
<name>F4S265_MELLP</name>
<dbReference type="KEGG" id="mlr:MELLADRAFT_39173"/>
<dbReference type="GO" id="GO:0005524">
    <property type="term" value="F:ATP binding"/>
    <property type="evidence" value="ECO:0007669"/>
    <property type="project" value="UniProtKB-KW"/>
</dbReference>
<dbReference type="PANTHER" id="PTHR11361">
    <property type="entry name" value="DNA MISMATCH REPAIR PROTEIN MUTS FAMILY MEMBER"/>
    <property type="match status" value="1"/>
</dbReference>
<dbReference type="AlphaFoldDB" id="F4S265"/>
<dbReference type="Gene3D" id="3.40.50.300">
    <property type="entry name" value="P-loop containing nucleotide triphosphate hydrolases"/>
    <property type="match status" value="1"/>
</dbReference>
<dbReference type="GO" id="GO:0140664">
    <property type="term" value="F:ATP-dependent DNA damage sensor activity"/>
    <property type="evidence" value="ECO:0007669"/>
    <property type="project" value="InterPro"/>
</dbReference>
<dbReference type="GeneID" id="18927783"/>
<organism evidence="6">
    <name type="scientific">Melampsora larici-populina (strain 98AG31 / pathotype 3-4-7)</name>
    <name type="common">Poplar leaf rust fungus</name>
    <dbReference type="NCBI Taxonomy" id="747676"/>
    <lineage>
        <taxon>Eukaryota</taxon>
        <taxon>Fungi</taxon>
        <taxon>Dikarya</taxon>
        <taxon>Basidiomycota</taxon>
        <taxon>Pucciniomycotina</taxon>
        <taxon>Pucciniomycetes</taxon>
        <taxon>Pucciniales</taxon>
        <taxon>Melampsoraceae</taxon>
        <taxon>Melampsora</taxon>
    </lineage>
</organism>
<dbReference type="InterPro" id="IPR045076">
    <property type="entry name" value="MutS"/>
</dbReference>
<dbReference type="GO" id="GO:0032301">
    <property type="term" value="C:MutSalpha complex"/>
    <property type="evidence" value="ECO:0007669"/>
    <property type="project" value="TreeGrafter"/>
</dbReference>
<evidence type="ECO:0000259" key="4">
    <source>
        <dbReference type="SMART" id="SM00534"/>
    </source>
</evidence>
<evidence type="ECO:0000256" key="2">
    <source>
        <dbReference type="ARBA" id="ARBA00022840"/>
    </source>
</evidence>
<dbReference type="OrthoDB" id="121051at2759"/>
<dbReference type="SUPFAM" id="SSF52540">
    <property type="entry name" value="P-loop containing nucleoside triphosphate hydrolases"/>
    <property type="match status" value="1"/>
</dbReference>
<dbReference type="VEuPathDB" id="FungiDB:MELLADRAFT_39173"/>
<dbReference type="InterPro" id="IPR027417">
    <property type="entry name" value="P-loop_NTPase"/>
</dbReference>
<protein>
    <recommendedName>
        <fullName evidence="4">DNA mismatch repair proteins mutS family domain-containing protein</fullName>
    </recommendedName>
</protein>
<gene>
    <name evidence="5" type="ORF">MELLADRAFT_39173</name>
</gene>
<keyword evidence="2" id="KW-0067">ATP-binding</keyword>
<feature type="domain" description="DNA mismatch repair proteins mutS family" evidence="4">
    <location>
        <begin position="4"/>
        <end position="83"/>
    </location>
</feature>
<reference evidence="6" key="1">
    <citation type="journal article" date="2011" name="Proc. Natl. Acad. Sci. U.S.A.">
        <title>Obligate biotrophy features unraveled by the genomic analysis of rust fungi.</title>
        <authorList>
            <person name="Duplessis S."/>
            <person name="Cuomo C.A."/>
            <person name="Lin Y.-C."/>
            <person name="Aerts A."/>
            <person name="Tisserant E."/>
            <person name="Veneault-Fourrey C."/>
            <person name="Joly D.L."/>
            <person name="Hacquard S."/>
            <person name="Amselem J."/>
            <person name="Cantarel B.L."/>
            <person name="Chiu R."/>
            <person name="Coutinho P.M."/>
            <person name="Feau N."/>
            <person name="Field M."/>
            <person name="Frey P."/>
            <person name="Gelhaye E."/>
            <person name="Goldberg J."/>
            <person name="Grabherr M.G."/>
            <person name="Kodira C.D."/>
            <person name="Kohler A."/>
            <person name="Kuees U."/>
            <person name="Lindquist E.A."/>
            <person name="Lucas S.M."/>
            <person name="Mago R."/>
            <person name="Mauceli E."/>
            <person name="Morin E."/>
            <person name="Murat C."/>
            <person name="Pangilinan J.L."/>
            <person name="Park R."/>
            <person name="Pearson M."/>
            <person name="Quesneville H."/>
            <person name="Rouhier N."/>
            <person name="Sakthikumar S."/>
            <person name="Salamov A.A."/>
            <person name="Schmutz J."/>
            <person name="Selles B."/>
            <person name="Shapiro H."/>
            <person name="Tanguay P."/>
            <person name="Tuskan G.A."/>
            <person name="Henrissat B."/>
            <person name="Van de Peer Y."/>
            <person name="Rouze P."/>
            <person name="Ellis J.G."/>
            <person name="Dodds P.N."/>
            <person name="Schein J.E."/>
            <person name="Zhong S."/>
            <person name="Hamelin R.C."/>
            <person name="Grigoriev I.V."/>
            <person name="Szabo L.J."/>
            <person name="Martin F."/>
        </authorList>
    </citation>
    <scope>NUCLEOTIDE SEQUENCE [LARGE SCALE GENOMIC DNA]</scope>
    <source>
        <strain evidence="6">98AG31 / pathotype 3-4-7</strain>
    </source>
</reference>